<organism evidence="1 2">
    <name type="scientific">Triparma columacea</name>
    <dbReference type="NCBI Taxonomy" id="722753"/>
    <lineage>
        <taxon>Eukaryota</taxon>
        <taxon>Sar</taxon>
        <taxon>Stramenopiles</taxon>
        <taxon>Ochrophyta</taxon>
        <taxon>Bolidophyceae</taxon>
        <taxon>Parmales</taxon>
        <taxon>Triparmaceae</taxon>
        <taxon>Triparma</taxon>
    </lineage>
</organism>
<dbReference type="AlphaFoldDB" id="A0A9W7GBX2"/>
<dbReference type="EMBL" id="BRYA01001129">
    <property type="protein sequence ID" value="GMI39403.1"/>
    <property type="molecule type" value="Genomic_DNA"/>
</dbReference>
<reference evidence="2" key="1">
    <citation type="journal article" date="2023" name="Commun. Biol.">
        <title>Genome analysis of Parmales, the sister group of diatoms, reveals the evolutionary specialization of diatoms from phago-mixotrophs to photoautotrophs.</title>
        <authorList>
            <person name="Ban H."/>
            <person name="Sato S."/>
            <person name="Yoshikawa S."/>
            <person name="Yamada K."/>
            <person name="Nakamura Y."/>
            <person name="Ichinomiya M."/>
            <person name="Sato N."/>
            <person name="Blanc-Mathieu R."/>
            <person name="Endo H."/>
            <person name="Kuwata A."/>
            <person name="Ogata H."/>
        </authorList>
    </citation>
    <scope>NUCLEOTIDE SEQUENCE [LARGE SCALE GENOMIC DNA]</scope>
</reference>
<name>A0A9W7GBX2_9STRA</name>
<gene>
    <name evidence="1" type="ORF">TrCOL_g11768</name>
</gene>
<proteinExistence type="predicted"/>
<keyword evidence="2" id="KW-1185">Reference proteome</keyword>
<dbReference type="Proteomes" id="UP001165065">
    <property type="component" value="Unassembled WGS sequence"/>
</dbReference>
<evidence type="ECO:0000313" key="1">
    <source>
        <dbReference type="EMBL" id="GMI39403.1"/>
    </source>
</evidence>
<comment type="caution">
    <text evidence="1">The sequence shown here is derived from an EMBL/GenBank/DDBJ whole genome shotgun (WGS) entry which is preliminary data.</text>
</comment>
<sequence length="91" mass="10005">MKWAAANGVAGDFATVMRSKALYNAVLADLNNEGKKAGLSNLEKLKGVTFLTDPWTPENGCLTAANKLQRRIVIEVHEKEFEAVRKLGIFN</sequence>
<accession>A0A9W7GBX2</accession>
<protein>
    <submittedName>
        <fullName evidence="1">Uncharacterized protein</fullName>
    </submittedName>
</protein>
<dbReference type="OrthoDB" id="1700726at2759"/>
<evidence type="ECO:0000313" key="2">
    <source>
        <dbReference type="Proteomes" id="UP001165065"/>
    </source>
</evidence>